<evidence type="ECO:0000313" key="1">
    <source>
        <dbReference type="EMBL" id="ADM98134.1"/>
    </source>
</evidence>
<gene>
    <name evidence="1" type="ordered locus">Dda3937_02191</name>
</gene>
<dbReference type="STRING" id="198628.Dda3937_02191"/>
<dbReference type="HOGENOM" id="CLU_096391_0_0_6"/>
<dbReference type="KEGG" id="ddd:Dda3937_02191"/>
<sequence length="270" mass="30863">MTKNKPMRNIWQEKKIAPLEYCSLNRAASLLGCEVEDFFHWYMIGAIDFAIDVGSVATCNVYFKSHSDISSLIENDRWQYHVDTSISMFSLMDGEVDDYKKTVSGYTWRAIDTKIFGIWKVRQLFRTDIKDNPADIYSFHAIQKKDIDIKIIDAEVKDTIKVTNGSLLLIREDIEKIHMHSESGLSLPSYITGDIHLPKEGETIKSNFSPTQTDVIYTLLQILYGKDVSRLSRDSIYDLITQDCAKKGITPPSFTAKSLENWIKKVSGKL</sequence>
<dbReference type="eggNOG" id="ENOG5033B1G">
    <property type="taxonomic scope" value="Bacteria"/>
</dbReference>
<proteinExistence type="predicted"/>
<name>E0SLX6_DICD3</name>
<keyword evidence="2" id="KW-1185">Reference proteome</keyword>
<evidence type="ECO:0000313" key="2">
    <source>
        <dbReference type="Proteomes" id="UP000006859"/>
    </source>
</evidence>
<protein>
    <submittedName>
        <fullName evidence="1">Uncharacterized protein</fullName>
    </submittedName>
</protein>
<dbReference type="OrthoDB" id="6580368at2"/>
<accession>E0SLX6</accession>
<dbReference type="AlphaFoldDB" id="E0SLX6"/>
<dbReference type="RefSeq" id="WP_013317594.1">
    <property type="nucleotide sequence ID" value="NC_014500.1"/>
</dbReference>
<dbReference type="Proteomes" id="UP000006859">
    <property type="component" value="Chromosome"/>
</dbReference>
<organism evidence="1 2">
    <name type="scientific">Dickeya dadantii (strain 3937)</name>
    <name type="common">Erwinia chrysanthemi (strain 3937)</name>
    <dbReference type="NCBI Taxonomy" id="198628"/>
    <lineage>
        <taxon>Bacteria</taxon>
        <taxon>Pseudomonadati</taxon>
        <taxon>Pseudomonadota</taxon>
        <taxon>Gammaproteobacteria</taxon>
        <taxon>Enterobacterales</taxon>
        <taxon>Pectobacteriaceae</taxon>
        <taxon>Dickeya</taxon>
    </lineage>
</organism>
<reference evidence="1 2" key="1">
    <citation type="journal article" date="2011" name="J. Bacteriol.">
        <title>Genome sequence of the plant-pathogenic bacterium Dickeya dadantii 3937.</title>
        <authorList>
            <person name="Glasner J.D."/>
            <person name="Yang C.H."/>
            <person name="Reverchon S."/>
            <person name="Hugouvieux-Cotte-Pattat N."/>
            <person name="Condemine G."/>
            <person name="Bohin J.P."/>
            <person name="Van Gijsegem F."/>
            <person name="Yang S."/>
            <person name="Franza T."/>
            <person name="Expert D."/>
            <person name="Plunkett G. III"/>
            <person name="San Francisco M.J."/>
            <person name="Charkowski A.O."/>
            <person name="Py B."/>
            <person name="Bell K."/>
            <person name="Rauscher L."/>
            <person name="Rodriguez-Palenzuela P."/>
            <person name="Toussaint A."/>
            <person name="Holeva M.C."/>
            <person name="He S.Y."/>
            <person name="Douet V."/>
            <person name="Boccara M."/>
            <person name="Blanco C."/>
            <person name="Toth I."/>
            <person name="Anderson B.D."/>
            <person name="Biehl B.S."/>
            <person name="Mau B."/>
            <person name="Flynn S.M."/>
            <person name="Barras F."/>
            <person name="Lindeberg M."/>
            <person name="Birch P.R."/>
            <person name="Tsuyumu S."/>
            <person name="Shi X."/>
            <person name="Hibbing M."/>
            <person name="Yap M.N."/>
            <person name="Carpentier M."/>
            <person name="Dassa E."/>
            <person name="Umehara M."/>
            <person name="Kim J.F."/>
            <person name="Rusch M."/>
            <person name="Soni P."/>
            <person name="Mayhew G.F."/>
            <person name="Fouts D.E."/>
            <person name="Gill S.R."/>
            <person name="Blattner F.R."/>
            <person name="Keen N.T."/>
            <person name="Perna N.T."/>
        </authorList>
    </citation>
    <scope>NUCLEOTIDE SEQUENCE [LARGE SCALE GENOMIC DNA]</scope>
    <source>
        <strain evidence="1 2">3937</strain>
    </source>
</reference>
<dbReference type="EMBL" id="CP002038">
    <property type="protein sequence ID" value="ADM98134.1"/>
    <property type="molecule type" value="Genomic_DNA"/>
</dbReference>